<protein>
    <submittedName>
        <fullName evidence="1">Uncharacterized protein</fullName>
    </submittedName>
</protein>
<name>A0ABD2XUZ5_9GENT</name>
<gene>
    <name evidence="1" type="ORF">ACH5RR_040801</name>
</gene>
<dbReference type="AlphaFoldDB" id="A0ABD2XUZ5"/>
<evidence type="ECO:0000313" key="1">
    <source>
        <dbReference type="EMBL" id="KAL3498069.1"/>
    </source>
</evidence>
<keyword evidence="2" id="KW-1185">Reference proteome</keyword>
<sequence>MLVLLITDDVREFLPNGNYTFVARNIGSTTIGDFNSKVSGSGGSNLANKIEPNYAISNVGASNSMNATDDVRAFLPSGNSILVSRNIGSTAISDFSSKASVSGGSNMANKIETNHVRRFF</sequence>
<comment type="caution">
    <text evidence="1">The sequence shown here is derived from an EMBL/GenBank/DDBJ whole genome shotgun (WGS) entry which is preliminary data.</text>
</comment>
<organism evidence="1 2">
    <name type="scientific">Cinchona calisaya</name>
    <dbReference type="NCBI Taxonomy" id="153742"/>
    <lineage>
        <taxon>Eukaryota</taxon>
        <taxon>Viridiplantae</taxon>
        <taxon>Streptophyta</taxon>
        <taxon>Embryophyta</taxon>
        <taxon>Tracheophyta</taxon>
        <taxon>Spermatophyta</taxon>
        <taxon>Magnoliopsida</taxon>
        <taxon>eudicotyledons</taxon>
        <taxon>Gunneridae</taxon>
        <taxon>Pentapetalae</taxon>
        <taxon>asterids</taxon>
        <taxon>lamiids</taxon>
        <taxon>Gentianales</taxon>
        <taxon>Rubiaceae</taxon>
        <taxon>Cinchonoideae</taxon>
        <taxon>Cinchoneae</taxon>
        <taxon>Cinchona</taxon>
    </lineage>
</organism>
<proteinExistence type="predicted"/>
<evidence type="ECO:0000313" key="2">
    <source>
        <dbReference type="Proteomes" id="UP001630127"/>
    </source>
</evidence>
<dbReference type="Proteomes" id="UP001630127">
    <property type="component" value="Unassembled WGS sequence"/>
</dbReference>
<dbReference type="EMBL" id="JBJUIK010000017">
    <property type="protein sequence ID" value="KAL3498069.1"/>
    <property type="molecule type" value="Genomic_DNA"/>
</dbReference>
<reference evidence="1 2" key="1">
    <citation type="submission" date="2024-11" db="EMBL/GenBank/DDBJ databases">
        <title>A near-complete genome assembly of Cinchona calisaya.</title>
        <authorList>
            <person name="Lian D.C."/>
            <person name="Zhao X.W."/>
            <person name="Wei L."/>
        </authorList>
    </citation>
    <scope>NUCLEOTIDE SEQUENCE [LARGE SCALE GENOMIC DNA]</scope>
    <source>
        <tissue evidence="1">Nenye</tissue>
    </source>
</reference>
<accession>A0ABD2XUZ5</accession>